<feature type="compositionally biased region" description="Low complexity" evidence="1">
    <location>
        <begin position="9"/>
        <end position="25"/>
    </location>
</feature>
<accession>A0A061QVH8</accession>
<proteinExistence type="predicted"/>
<evidence type="ECO:0000313" key="2">
    <source>
        <dbReference type="EMBL" id="JAC64622.1"/>
    </source>
</evidence>
<organism evidence="2">
    <name type="scientific">Tetraselmis sp. GSL018</name>
    <dbReference type="NCBI Taxonomy" id="582737"/>
    <lineage>
        <taxon>Eukaryota</taxon>
        <taxon>Viridiplantae</taxon>
        <taxon>Chlorophyta</taxon>
        <taxon>core chlorophytes</taxon>
        <taxon>Chlorodendrophyceae</taxon>
        <taxon>Chlorodendrales</taxon>
        <taxon>Chlorodendraceae</taxon>
        <taxon>Tetraselmis</taxon>
    </lineage>
</organism>
<evidence type="ECO:0000256" key="1">
    <source>
        <dbReference type="SAM" id="MobiDB-lite"/>
    </source>
</evidence>
<sequence length="85" mass="8628">LRHGRAARPGPQGQTQLPGGDLPQRGGDDGIGGRGLPNGSHRVTAAGISRSRIHTFSWSLAPRLCRCTGGAHGSAAGNLPPALCL</sequence>
<gene>
    <name evidence="2" type="ORF">TSPGSL018_17903</name>
</gene>
<name>A0A061QVH8_9CHLO</name>
<protein>
    <submittedName>
        <fullName evidence="2">Uncharacterized protein</fullName>
    </submittedName>
</protein>
<reference evidence="2" key="1">
    <citation type="submission" date="2014-05" db="EMBL/GenBank/DDBJ databases">
        <title>The transcriptome of the halophilic microalga Tetraselmis sp. GSL018 isolated from the Great Salt Lake, Utah.</title>
        <authorList>
            <person name="Jinkerson R.E."/>
            <person name="D'Adamo S."/>
            <person name="Posewitz M.C."/>
        </authorList>
    </citation>
    <scope>NUCLEOTIDE SEQUENCE</scope>
    <source>
        <strain evidence="2">GSL018</strain>
    </source>
</reference>
<feature type="region of interest" description="Disordered" evidence="1">
    <location>
        <begin position="1"/>
        <end position="48"/>
    </location>
</feature>
<dbReference type="EMBL" id="GBEZ01022202">
    <property type="protein sequence ID" value="JAC64622.1"/>
    <property type="molecule type" value="Transcribed_RNA"/>
</dbReference>
<dbReference type="AlphaFoldDB" id="A0A061QVH8"/>
<feature type="non-terminal residue" evidence="2">
    <location>
        <position position="1"/>
    </location>
</feature>
<feature type="non-terminal residue" evidence="2">
    <location>
        <position position="85"/>
    </location>
</feature>